<evidence type="ECO:0000256" key="2">
    <source>
        <dbReference type="ARBA" id="ARBA00022692"/>
    </source>
</evidence>
<dbReference type="AlphaFoldDB" id="A0A438JQU3"/>
<keyword evidence="6" id="KW-0430">Lectin</keyword>
<dbReference type="Proteomes" id="UP000288805">
    <property type="component" value="Unassembled WGS sequence"/>
</dbReference>
<evidence type="ECO:0000256" key="1">
    <source>
        <dbReference type="ARBA" id="ARBA00004167"/>
    </source>
</evidence>
<dbReference type="PANTHER" id="PTHR47974">
    <property type="entry name" value="OS07G0415500 PROTEIN"/>
    <property type="match status" value="1"/>
</dbReference>
<accession>A0A438JQU3</accession>
<reference evidence="6 7" key="1">
    <citation type="journal article" date="2018" name="PLoS Genet.">
        <title>Population sequencing reveals clonal diversity and ancestral inbreeding in the grapevine cultivar Chardonnay.</title>
        <authorList>
            <person name="Roach M.J."/>
            <person name="Johnson D.L."/>
            <person name="Bohlmann J."/>
            <person name="van Vuuren H.J."/>
            <person name="Jones S.J."/>
            <person name="Pretorius I.S."/>
            <person name="Schmidt S.A."/>
            <person name="Borneman A.R."/>
        </authorList>
    </citation>
    <scope>NUCLEOTIDE SEQUENCE [LARGE SCALE GENOMIC DNA]</scope>
    <source>
        <strain evidence="7">cv. Chardonnay</strain>
        <tissue evidence="6">Leaf</tissue>
    </source>
</reference>
<dbReference type="GO" id="GO:0030246">
    <property type="term" value="F:carbohydrate binding"/>
    <property type="evidence" value="ECO:0007669"/>
    <property type="project" value="UniProtKB-KW"/>
</dbReference>
<evidence type="ECO:0000313" key="6">
    <source>
        <dbReference type="EMBL" id="RVX11315.1"/>
    </source>
</evidence>
<keyword evidence="6" id="KW-0808">Transferase</keyword>
<name>A0A438JQU3_VITVI</name>
<comment type="subcellular location">
    <subcellularLocation>
        <location evidence="1">Membrane</location>
        <topology evidence="1">Single-pass membrane protein</topology>
    </subcellularLocation>
</comment>
<keyword evidence="6" id="KW-0418">Kinase</keyword>
<dbReference type="GO" id="GO:0016020">
    <property type="term" value="C:membrane"/>
    <property type="evidence" value="ECO:0007669"/>
    <property type="project" value="UniProtKB-SubCell"/>
</dbReference>
<keyword evidence="6" id="KW-0675">Receptor</keyword>
<evidence type="ECO:0000256" key="4">
    <source>
        <dbReference type="ARBA" id="ARBA00022989"/>
    </source>
</evidence>
<evidence type="ECO:0000256" key="5">
    <source>
        <dbReference type="ARBA" id="ARBA00023136"/>
    </source>
</evidence>
<keyword evidence="2" id="KW-0812">Transmembrane</keyword>
<protein>
    <submittedName>
        <fullName evidence="6">G-type lectin S-receptor-like serine/threonine-protein kinase</fullName>
    </submittedName>
</protein>
<dbReference type="PANTHER" id="PTHR47974:SF29">
    <property type="entry name" value="RECEPTOR-LIKE SERINE_THREONINE-PROTEIN KINASE"/>
    <property type="match status" value="1"/>
</dbReference>
<proteinExistence type="predicted"/>
<comment type="caution">
    <text evidence="6">The sequence shown here is derived from an EMBL/GenBank/DDBJ whole genome shotgun (WGS) entry which is preliminary data.</text>
</comment>
<dbReference type="EMBL" id="QGNW01000031">
    <property type="protein sequence ID" value="RVX11315.1"/>
    <property type="molecule type" value="Genomic_DNA"/>
</dbReference>
<evidence type="ECO:0000256" key="3">
    <source>
        <dbReference type="ARBA" id="ARBA00022729"/>
    </source>
</evidence>
<keyword evidence="3" id="KW-0732">Signal</keyword>
<dbReference type="GO" id="GO:0016301">
    <property type="term" value="F:kinase activity"/>
    <property type="evidence" value="ECO:0007669"/>
    <property type="project" value="UniProtKB-KW"/>
</dbReference>
<organism evidence="6 7">
    <name type="scientific">Vitis vinifera</name>
    <name type="common">Grape</name>
    <dbReference type="NCBI Taxonomy" id="29760"/>
    <lineage>
        <taxon>Eukaryota</taxon>
        <taxon>Viridiplantae</taxon>
        <taxon>Streptophyta</taxon>
        <taxon>Embryophyta</taxon>
        <taxon>Tracheophyta</taxon>
        <taxon>Spermatophyta</taxon>
        <taxon>Magnoliopsida</taxon>
        <taxon>eudicotyledons</taxon>
        <taxon>Gunneridae</taxon>
        <taxon>Pentapetalae</taxon>
        <taxon>rosids</taxon>
        <taxon>Vitales</taxon>
        <taxon>Vitaceae</taxon>
        <taxon>Viteae</taxon>
        <taxon>Vitis</taxon>
    </lineage>
</organism>
<dbReference type="Gene3D" id="1.10.510.10">
    <property type="entry name" value="Transferase(Phosphotransferase) domain 1"/>
    <property type="match status" value="1"/>
</dbReference>
<keyword evidence="5" id="KW-0472">Membrane</keyword>
<evidence type="ECO:0000313" key="7">
    <source>
        <dbReference type="Proteomes" id="UP000288805"/>
    </source>
</evidence>
<sequence length="80" mass="9303">MIFDAEEFFYPGWAFKEMNNGMTRKVADRRLEGVVEEEKLERALKAGFWCIQDEVFMRPSMGEVAKMLEGPIEINTLPMP</sequence>
<gene>
    <name evidence="6" type="primary">VvCHDp000485_9</name>
    <name evidence="6" type="ORF">CK203_019578</name>
</gene>
<keyword evidence="4" id="KW-1133">Transmembrane helix</keyword>